<dbReference type="EMBL" id="ML120420">
    <property type="protein sequence ID" value="RPA95920.1"/>
    <property type="molecule type" value="Genomic_DNA"/>
</dbReference>
<evidence type="ECO:0000313" key="2">
    <source>
        <dbReference type="Proteomes" id="UP000276215"/>
    </source>
</evidence>
<gene>
    <name evidence="1" type="ORF">L873DRAFT_1597362</name>
</gene>
<protein>
    <submittedName>
        <fullName evidence="1">Uncharacterized protein</fullName>
    </submittedName>
</protein>
<keyword evidence="2" id="KW-1185">Reference proteome</keyword>
<feature type="non-terminal residue" evidence="1">
    <location>
        <position position="59"/>
    </location>
</feature>
<evidence type="ECO:0000313" key="1">
    <source>
        <dbReference type="EMBL" id="RPA95920.1"/>
    </source>
</evidence>
<sequence>LFISPDSESKEFQLRIRAYNNILSLTSLRTTECPYTINNSGIYSFCIQGVLYYNYGTLL</sequence>
<proteinExistence type="predicted"/>
<accession>A0A3N4JHQ3</accession>
<organism evidence="1 2">
    <name type="scientific">Choiromyces venosus 120613-1</name>
    <dbReference type="NCBI Taxonomy" id="1336337"/>
    <lineage>
        <taxon>Eukaryota</taxon>
        <taxon>Fungi</taxon>
        <taxon>Dikarya</taxon>
        <taxon>Ascomycota</taxon>
        <taxon>Pezizomycotina</taxon>
        <taxon>Pezizomycetes</taxon>
        <taxon>Pezizales</taxon>
        <taxon>Tuberaceae</taxon>
        <taxon>Choiromyces</taxon>
    </lineage>
</organism>
<name>A0A3N4JHQ3_9PEZI</name>
<dbReference type="AlphaFoldDB" id="A0A3N4JHQ3"/>
<dbReference type="Proteomes" id="UP000276215">
    <property type="component" value="Unassembled WGS sequence"/>
</dbReference>
<reference evidence="1 2" key="1">
    <citation type="journal article" date="2018" name="Nat. Ecol. Evol.">
        <title>Pezizomycetes genomes reveal the molecular basis of ectomycorrhizal truffle lifestyle.</title>
        <authorList>
            <person name="Murat C."/>
            <person name="Payen T."/>
            <person name="Noel B."/>
            <person name="Kuo A."/>
            <person name="Morin E."/>
            <person name="Chen J."/>
            <person name="Kohler A."/>
            <person name="Krizsan K."/>
            <person name="Balestrini R."/>
            <person name="Da Silva C."/>
            <person name="Montanini B."/>
            <person name="Hainaut M."/>
            <person name="Levati E."/>
            <person name="Barry K.W."/>
            <person name="Belfiori B."/>
            <person name="Cichocki N."/>
            <person name="Clum A."/>
            <person name="Dockter R.B."/>
            <person name="Fauchery L."/>
            <person name="Guy J."/>
            <person name="Iotti M."/>
            <person name="Le Tacon F."/>
            <person name="Lindquist E.A."/>
            <person name="Lipzen A."/>
            <person name="Malagnac F."/>
            <person name="Mello A."/>
            <person name="Molinier V."/>
            <person name="Miyauchi S."/>
            <person name="Poulain J."/>
            <person name="Riccioni C."/>
            <person name="Rubini A."/>
            <person name="Sitrit Y."/>
            <person name="Splivallo R."/>
            <person name="Traeger S."/>
            <person name="Wang M."/>
            <person name="Zifcakova L."/>
            <person name="Wipf D."/>
            <person name="Zambonelli A."/>
            <person name="Paolocci F."/>
            <person name="Nowrousian M."/>
            <person name="Ottonello S."/>
            <person name="Baldrian P."/>
            <person name="Spatafora J.W."/>
            <person name="Henrissat B."/>
            <person name="Nagy L.G."/>
            <person name="Aury J.M."/>
            <person name="Wincker P."/>
            <person name="Grigoriev I.V."/>
            <person name="Bonfante P."/>
            <person name="Martin F.M."/>
        </authorList>
    </citation>
    <scope>NUCLEOTIDE SEQUENCE [LARGE SCALE GENOMIC DNA]</scope>
    <source>
        <strain evidence="1 2">120613-1</strain>
    </source>
</reference>
<feature type="non-terminal residue" evidence="1">
    <location>
        <position position="1"/>
    </location>
</feature>